<dbReference type="GO" id="GO:0043161">
    <property type="term" value="P:proteasome-mediated ubiquitin-dependent protein catabolic process"/>
    <property type="evidence" value="ECO:0007669"/>
    <property type="project" value="TreeGrafter"/>
</dbReference>
<evidence type="ECO:0000256" key="2">
    <source>
        <dbReference type="ARBA" id="ARBA00022771"/>
    </source>
</evidence>
<dbReference type="Pfam" id="PF00097">
    <property type="entry name" value="zf-C3HC4"/>
    <property type="match status" value="1"/>
</dbReference>
<dbReference type="PANTHER" id="PTHR44080:SF1">
    <property type="entry name" value="E3 UBIQUITIN-PROTEIN LIGASE COP1"/>
    <property type="match status" value="1"/>
</dbReference>
<dbReference type="InterPro" id="IPR001841">
    <property type="entry name" value="Znf_RING"/>
</dbReference>
<feature type="region of interest" description="Disordered" evidence="5">
    <location>
        <begin position="204"/>
        <end position="274"/>
    </location>
</feature>
<reference evidence="7 8" key="1">
    <citation type="journal article" date="2009" name="Nature">
        <title>Evolution of pathogenicity and sexual reproduction in eight Candida genomes.</title>
        <authorList>
            <person name="Butler G."/>
            <person name="Rasmussen M.D."/>
            <person name="Lin M.F."/>
            <person name="Santos M.A."/>
            <person name="Sakthikumar S."/>
            <person name="Munro C.A."/>
            <person name="Rheinbay E."/>
            <person name="Grabherr M."/>
            <person name="Forche A."/>
            <person name="Reedy J.L."/>
            <person name="Agrafioti I."/>
            <person name="Arnaud M.B."/>
            <person name="Bates S."/>
            <person name="Brown A.J."/>
            <person name="Brunke S."/>
            <person name="Costanzo M.C."/>
            <person name="Fitzpatrick D.A."/>
            <person name="de Groot P.W."/>
            <person name="Harris D."/>
            <person name="Hoyer L.L."/>
            <person name="Hube B."/>
            <person name="Klis F.M."/>
            <person name="Kodira C."/>
            <person name="Lennard N."/>
            <person name="Logue M.E."/>
            <person name="Martin R."/>
            <person name="Neiman A.M."/>
            <person name="Nikolaou E."/>
            <person name="Quail M.A."/>
            <person name="Quinn J."/>
            <person name="Santos M.C."/>
            <person name="Schmitzberger F.F."/>
            <person name="Sherlock G."/>
            <person name="Shah P."/>
            <person name="Silverstein K.A."/>
            <person name="Skrzypek M.S."/>
            <person name="Soll D."/>
            <person name="Staggs R."/>
            <person name="Stansfield I."/>
            <person name="Stumpf M.P."/>
            <person name="Sudbery P.E."/>
            <person name="Srikantha T."/>
            <person name="Zeng Q."/>
            <person name="Berman J."/>
            <person name="Berriman M."/>
            <person name="Heitman J."/>
            <person name="Gow N.A."/>
            <person name="Lorenz M.C."/>
            <person name="Birren B.W."/>
            <person name="Kellis M."/>
            <person name="Cuomo C.A."/>
        </authorList>
    </citation>
    <scope>NUCLEOTIDE SEQUENCE [LARGE SCALE GENOMIC DNA]</scope>
    <source>
        <strain evidence="8">ATCC 6260 / CBS 566 / DSM 6381 / JCM 1539 / NBRC 10279 / NRRL Y-324</strain>
    </source>
</reference>
<evidence type="ECO:0000256" key="5">
    <source>
        <dbReference type="SAM" id="MobiDB-lite"/>
    </source>
</evidence>
<dbReference type="AlphaFoldDB" id="A5DKI1"/>
<evidence type="ECO:0000259" key="6">
    <source>
        <dbReference type="PROSITE" id="PS50089"/>
    </source>
</evidence>
<dbReference type="InterPro" id="IPR013083">
    <property type="entry name" value="Znf_RING/FYVE/PHD"/>
</dbReference>
<dbReference type="InterPro" id="IPR018957">
    <property type="entry name" value="Znf_C3HC4_RING-type"/>
</dbReference>
<dbReference type="PROSITE" id="PS50089">
    <property type="entry name" value="ZF_RING_2"/>
    <property type="match status" value="1"/>
</dbReference>
<sequence length="274" mass="30798">MLVGIIAQAQRTVECAVCSEIMHVPFLASCGHSFCYGCLCSWFTNKVNCPTCRQNLEHPPILNVQLQEISHSISDGLIALGKDAATIKAQRDEATASYKHDSTRKKLFGDAFESALTLIDRSDGVPRCGNCHWEAHGSRCLFCGAQFRVPRDDDYFDSDDGDAYNEDDEEIVIHGQDEDLDGPNEYDTEDSFLDARELSDINNDLRSDSDEWHGFESGEEDPGSDRGDLERALDQFHNSNFDDYDDESHENDSEDTDELIVRRPRVIQVDSDSD</sequence>
<evidence type="ECO:0000313" key="7">
    <source>
        <dbReference type="EMBL" id="EDK39684.2"/>
    </source>
</evidence>
<accession>A5DKI1</accession>
<organism evidence="7 8">
    <name type="scientific">Meyerozyma guilliermondii (strain ATCC 6260 / CBS 566 / DSM 6381 / JCM 1539 / NBRC 10279 / NRRL Y-324)</name>
    <name type="common">Yeast</name>
    <name type="synonym">Candida guilliermondii</name>
    <dbReference type="NCBI Taxonomy" id="294746"/>
    <lineage>
        <taxon>Eukaryota</taxon>
        <taxon>Fungi</taxon>
        <taxon>Dikarya</taxon>
        <taxon>Ascomycota</taxon>
        <taxon>Saccharomycotina</taxon>
        <taxon>Pichiomycetes</taxon>
        <taxon>Debaryomycetaceae</taxon>
        <taxon>Meyerozyma</taxon>
    </lineage>
</organism>
<dbReference type="RefSeq" id="XP_001484401.2">
    <property type="nucleotide sequence ID" value="XM_001484351.1"/>
</dbReference>
<evidence type="ECO:0000256" key="3">
    <source>
        <dbReference type="ARBA" id="ARBA00022833"/>
    </source>
</evidence>
<dbReference type="KEGG" id="pgu:PGUG_03782"/>
<dbReference type="SMART" id="SM00184">
    <property type="entry name" value="RING"/>
    <property type="match status" value="1"/>
</dbReference>
<feature type="domain" description="RING-type" evidence="6">
    <location>
        <begin position="15"/>
        <end position="53"/>
    </location>
</feature>
<dbReference type="PROSITE" id="PS00518">
    <property type="entry name" value="ZF_RING_1"/>
    <property type="match status" value="1"/>
</dbReference>
<proteinExistence type="predicted"/>
<dbReference type="Gene3D" id="3.30.40.10">
    <property type="entry name" value="Zinc/RING finger domain, C3HC4 (zinc finger)"/>
    <property type="match status" value="1"/>
</dbReference>
<feature type="compositionally biased region" description="Acidic residues" evidence="5">
    <location>
        <begin position="242"/>
        <end position="258"/>
    </location>
</feature>
<protein>
    <recommendedName>
        <fullName evidence="6">RING-type domain-containing protein</fullName>
    </recommendedName>
</protein>
<keyword evidence="2 4" id="KW-0863">Zinc-finger</keyword>
<dbReference type="EMBL" id="CH408158">
    <property type="protein sequence ID" value="EDK39684.2"/>
    <property type="molecule type" value="Genomic_DNA"/>
</dbReference>
<dbReference type="InParanoid" id="A5DKI1"/>
<evidence type="ECO:0000256" key="4">
    <source>
        <dbReference type="PROSITE-ProRule" id="PRU00175"/>
    </source>
</evidence>
<dbReference type="InterPro" id="IPR017907">
    <property type="entry name" value="Znf_RING_CS"/>
</dbReference>
<dbReference type="SUPFAM" id="SSF57850">
    <property type="entry name" value="RING/U-box"/>
    <property type="match status" value="1"/>
</dbReference>
<dbReference type="Proteomes" id="UP000001997">
    <property type="component" value="Unassembled WGS sequence"/>
</dbReference>
<dbReference type="eggNOG" id="KOG2177">
    <property type="taxonomic scope" value="Eukaryota"/>
</dbReference>
<dbReference type="InterPro" id="IPR042755">
    <property type="entry name" value="COP1"/>
</dbReference>
<dbReference type="GeneID" id="5125797"/>
<dbReference type="VEuPathDB" id="FungiDB:PGUG_03782"/>
<gene>
    <name evidence="7" type="ORF">PGUG_03782</name>
</gene>
<keyword evidence="3" id="KW-0862">Zinc</keyword>
<dbReference type="PANTHER" id="PTHR44080">
    <property type="entry name" value="E3 UBIQUITIN-PROTEIN LIGASE COP1"/>
    <property type="match status" value="1"/>
</dbReference>
<keyword evidence="8" id="KW-1185">Reference proteome</keyword>
<feature type="compositionally biased region" description="Basic and acidic residues" evidence="5">
    <location>
        <begin position="204"/>
        <end position="216"/>
    </location>
</feature>
<name>A5DKI1_PICGU</name>
<dbReference type="OrthoDB" id="6105938at2759"/>
<dbReference type="GO" id="GO:0008270">
    <property type="term" value="F:zinc ion binding"/>
    <property type="evidence" value="ECO:0007669"/>
    <property type="project" value="UniProtKB-KW"/>
</dbReference>
<keyword evidence="1" id="KW-0479">Metal-binding</keyword>
<dbReference type="OMA" id="NIVHMFI"/>
<feature type="compositionally biased region" description="Basic and acidic residues" evidence="5">
    <location>
        <begin position="223"/>
        <end position="234"/>
    </location>
</feature>
<evidence type="ECO:0000313" key="8">
    <source>
        <dbReference type="Proteomes" id="UP000001997"/>
    </source>
</evidence>
<dbReference type="STRING" id="294746.A5DKI1"/>
<dbReference type="GO" id="GO:0061630">
    <property type="term" value="F:ubiquitin protein ligase activity"/>
    <property type="evidence" value="ECO:0007669"/>
    <property type="project" value="InterPro"/>
</dbReference>
<evidence type="ECO:0000256" key="1">
    <source>
        <dbReference type="ARBA" id="ARBA00022723"/>
    </source>
</evidence>
<dbReference type="HOGENOM" id="CLU_063947_0_0_1"/>